<keyword evidence="6 9" id="KW-0378">Hydrolase</keyword>
<accession>A0A221KGS0</accession>
<evidence type="ECO:0000256" key="1">
    <source>
        <dbReference type="ARBA" id="ARBA00001946"/>
    </source>
</evidence>
<evidence type="ECO:0000313" key="11">
    <source>
        <dbReference type="EMBL" id="ASM78155.1"/>
    </source>
</evidence>
<evidence type="ECO:0000256" key="10">
    <source>
        <dbReference type="PIRNR" id="PIRNR032582"/>
    </source>
</evidence>
<dbReference type="PIRSF" id="PIRSF032582">
    <property type="entry name" value="Cas2"/>
    <property type="match status" value="1"/>
</dbReference>
<dbReference type="SUPFAM" id="SSF143430">
    <property type="entry name" value="TTP0101/SSO1404-like"/>
    <property type="match status" value="1"/>
</dbReference>
<dbReference type="GO" id="GO:0016787">
    <property type="term" value="F:hydrolase activity"/>
    <property type="evidence" value="ECO:0007669"/>
    <property type="project" value="UniProtKB-KW"/>
</dbReference>
<reference evidence="11 12" key="1">
    <citation type="submission" date="2017-07" db="EMBL/GenBank/DDBJ databases">
        <title>Complete Genome Sequence of the cosmetic ferment Vitreoscilla filiformis (ATCC15551).</title>
        <authorList>
            <person name="Contreras S."/>
            <person name="Sagory-Zalkind P."/>
            <person name="Blanquart H."/>
            <person name="Iltis A."/>
            <person name="Morand S.C."/>
        </authorList>
    </citation>
    <scope>NUCLEOTIDE SEQUENCE [LARGE SCALE GENOMIC DNA]</scope>
    <source>
        <strain evidence="11 12">ATCC 15551</strain>
    </source>
</reference>
<dbReference type="GO" id="GO:0051607">
    <property type="term" value="P:defense response to virus"/>
    <property type="evidence" value="ECO:0007669"/>
    <property type="project" value="UniProtKB-UniRule"/>
</dbReference>
<comment type="similarity">
    <text evidence="2 9 10">Belongs to the CRISPR-associated endoribonuclease Cas2 protein family.</text>
</comment>
<keyword evidence="12" id="KW-1185">Reference proteome</keyword>
<dbReference type="EMBL" id="CP022423">
    <property type="protein sequence ID" value="ASM78155.1"/>
    <property type="molecule type" value="Genomic_DNA"/>
</dbReference>
<evidence type="ECO:0000256" key="3">
    <source>
        <dbReference type="ARBA" id="ARBA00022722"/>
    </source>
</evidence>
<organism evidence="11 12">
    <name type="scientific">Vitreoscilla filiformis</name>
    <dbReference type="NCBI Taxonomy" id="63"/>
    <lineage>
        <taxon>Bacteria</taxon>
        <taxon>Pseudomonadati</taxon>
        <taxon>Pseudomonadota</taxon>
        <taxon>Betaproteobacteria</taxon>
        <taxon>Neisseriales</taxon>
        <taxon>Neisseriaceae</taxon>
        <taxon>Vitreoscilla</taxon>
    </lineage>
</organism>
<dbReference type="PANTHER" id="PTHR34405:SF3">
    <property type="entry name" value="CRISPR-ASSOCIATED ENDORIBONUCLEASE CAS2 3"/>
    <property type="match status" value="1"/>
</dbReference>
<dbReference type="KEGG" id="vff:VITFI_CDS2377"/>
<dbReference type="GO" id="GO:0046872">
    <property type="term" value="F:metal ion binding"/>
    <property type="evidence" value="ECO:0007669"/>
    <property type="project" value="UniProtKB-UniRule"/>
</dbReference>
<dbReference type="Proteomes" id="UP000199729">
    <property type="component" value="Chromosome"/>
</dbReference>
<keyword evidence="5 9" id="KW-0255">Endonuclease</keyword>
<keyword evidence="4 9" id="KW-0479">Metal-binding</keyword>
<evidence type="ECO:0000313" key="12">
    <source>
        <dbReference type="Proteomes" id="UP000199729"/>
    </source>
</evidence>
<comment type="function">
    <text evidence="9">CRISPR (clustered regularly interspaced short palindromic repeat), is an adaptive immune system that provides protection against mobile genetic elements (viruses, transposable elements and conjugative plasmids). CRISPR clusters contain sequences complementary to antecedent mobile elements and target invading nucleic acids. CRISPR clusters are transcribed and processed into CRISPR RNA (crRNA). Functions as a ssRNA-specific endoribonuclease. Involved in the integration of spacer DNA into the CRISPR cassette.</text>
</comment>
<keyword evidence="8 9" id="KW-0051">Antiviral defense</keyword>
<keyword evidence="7 9" id="KW-0460">Magnesium</keyword>
<evidence type="ECO:0000256" key="6">
    <source>
        <dbReference type="ARBA" id="ARBA00022801"/>
    </source>
</evidence>
<name>A0A221KGS0_VITFI</name>
<keyword evidence="3 9" id="KW-0540">Nuclease</keyword>
<evidence type="ECO:0000256" key="8">
    <source>
        <dbReference type="ARBA" id="ARBA00023118"/>
    </source>
</evidence>
<gene>
    <name evidence="9" type="primary">cas2</name>
    <name evidence="11" type="ORF">VITFI_CDS2377</name>
</gene>
<evidence type="ECO:0000256" key="5">
    <source>
        <dbReference type="ARBA" id="ARBA00022759"/>
    </source>
</evidence>
<dbReference type="CDD" id="cd09725">
    <property type="entry name" value="Cas2_I_II_III"/>
    <property type="match status" value="1"/>
</dbReference>
<dbReference type="PANTHER" id="PTHR34405">
    <property type="entry name" value="CRISPR-ASSOCIATED ENDORIBONUCLEASE CAS2"/>
    <property type="match status" value="1"/>
</dbReference>
<proteinExistence type="inferred from homology"/>
<evidence type="ECO:0000256" key="2">
    <source>
        <dbReference type="ARBA" id="ARBA00009959"/>
    </source>
</evidence>
<sequence>MLTLVCYDVNTETAAGRRRLRRVARVCESTGQRVQKSVFECQVNQAEFEELERRLLDEIDLQLDVLRLYRLPATRGMVVKEYGQFKATDFEGPLVI</sequence>
<comment type="cofactor">
    <cofactor evidence="1 9">
        <name>Mg(2+)</name>
        <dbReference type="ChEBI" id="CHEBI:18420"/>
    </cofactor>
</comment>
<dbReference type="InterPro" id="IPR019199">
    <property type="entry name" value="Virulence_VapD/CRISPR_Cas2"/>
</dbReference>
<dbReference type="InterPro" id="IPR021127">
    <property type="entry name" value="CRISPR_associated_Cas2"/>
</dbReference>
<evidence type="ECO:0000256" key="7">
    <source>
        <dbReference type="ARBA" id="ARBA00022842"/>
    </source>
</evidence>
<evidence type="ECO:0000256" key="4">
    <source>
        <dbReference type="ARBA" id="ARBA00022723"/>
    </source>
</evidence>
<dbReference type="EC" id="3.1.-.-" evidence="9"/>
<dbReference type="AlphaFoldDB" id="A0A221KGS0"/>
<feature type="binding site" evidence="9">
    <location>
        <position position="8"/>
    </location>
    <ligand>
        <name>Mg(2+)</name>
        <dbReference type="ChEBI" id="CHEBI:18420"/>
        <note>catalytic</note>
    </ligand>
</feature>
<dbReference type="Pfam" id="PF09827">
    <property type="entry name" value="CRISPR_Cas2"/>
    <property type="match status" value="1"/>
</dbReference>
<dbReference type="GO" id="GO:0043571">
    <property type="term" value="P:maintenance of CRISPR repeat elements"/>
    <property type="evidence" value="ECO:0007669"/>
    <property type="project" value="UniProtKB-UniRule"/>
</dbReference>
<dbReference type="NCBIfam" id="TIGR01573">
    <property type="entry name" value="cas2"/>
    <property type="match status" value="1"/>
</dbReference>
<dbReference type="GO" id="GO:0004521">
    <property type="term" value="F:RNA endonuclease activity"/>
    <property type="evidence" value="ECO:0007669"/>
    <property type="project" value="UniProtKB-UniRule"/>
</dbReference>
<dbReference type="Gene3D" id="3.30.70.240">
    <property type="match status" value="1"/>
</dbReference>
<evidence type="ECO:0000256" key="9">
    <source>
        <dbReference type="HAMAP-Rule" id="MF_01471"/>
    </source>
</evidence>
<dbReference type="HAMAP" id="MF_01471">
    <property type="entry name" value="Cas2"/>
    <property type="match status" value="1"/>
</dbReference>
<protein>
    <recommendedName>
        <fullName evidence="9">CRISPR-associated endoribonuclease Cas2</fullName>
        <ecNumber evidence="9">3.1.-.-</ecNumber>
    </recommendedName>
</protein>
<dbReference type="RefSeq" id="WP_089417126.1">
    <property type="nucleotide sequence ID" value="NZ_CP022423.1"/>
</dbReference>
<comment type="subunit">
    <text evidence="9">Homodimer, forms a heterotetramer with a Cas1 homodimer.</text>
</comment>
<dbReference type="OrthoDB" id="9798176at2"/>